<accession>A0ABY7HEK4</accession>
<keyword evidence="1" id="KW-0378">Hydrolase</keyword>
<organism evidence="5 6">
    <name type="scientific">Nannocystis punicea</name>
    <dbReference type="NCBI Taxonomy" id="2995304"/>
    <lineage>
        <taxon>Bacteria</taxon>
        <taxon>Pseudomonadati</taxon>
        <taxon>Myxococcota</taxon>
        <taxon>Polyangia</taxon>
        <taxon>Nannocystales</taxon>
        <taxon>Nannocystaceae</taxon>
        <taxon>Nannocystis</taxon>
    </lineage>
</organism>
<dbReference type="PANTHER" id="PTHR42776">
    <property type="entry name" value="SERINE PEPTIDASE S9 FAMILY MEMBER"/>
    <property type="match status" value="1"/>
</dbReference>
<evidence type="ECO:0000313" key="5">
    <source>
        <dbReference type="EMBL" id="WAS97710.1"/>
    </source>
</evidence>
<dbReference type="SUPFAM" id="SSF82171">
    <property type="entry name" value="DPP6 N-terminal domain-like"/>
    <property type="match status" value="1"/>
</dbReference>
<dbReference type="InterPro" id="IPR001375">
    <property type="entry name" value="Peptidase_S9_cat"/>
</dbReference>
<sequence length="705" mass="76532">MRRFLLLSLGLAVAPAACSNPPADAGKAPPAKKAAPADAKAGPPTTAPPVEAPELIPREFLFGNPERVNVQISPDGKHLSWVAPVDGVLNVHVAPADDPGKGRAVTADKARGITQYFWSYRPDTLLFMRDSGGDEDFHLHALDLKTGESRDLSAYPKTRAMVNGVSHLHPDVVLVGMNDRDPQWHDLYRVDLATGKRTLVERNDQKFAGYITDPELKVRLATRTRDDGGMDVLQPDGKGKWKPFTEVPFDDSLSTNFGNITTDGKTLYLRDSRDRNTVALVAVDLATGDKKLLLEDPRADISGALADPRTGVVRAVATNYLREEWKALDDSVAGDLKKLQAIGPGVINVNSSTLDDSTWIVAYSAAEAPSVYYRYTRASGELTRLFSARPALDGKPLAKQWPQEIPARDGLTLVSYLTLPLQADPEQDGKPNTPAPMVLYVHGGPWARDSYGYNPSPQWLANRGYAVLQVNYRGSTGFGKDFVNKSNFEWAGKMHEDLVDAVDWAVKQGVTTADQVAIMGGSYGGYATLVGLTFTPDTFKCGVDVVGPSNLITLFNTFPAYWASFMQQWYLRVGDPRTEDGKKKLLDRSPISHVDKIKKPLLIAQGANDPRVKQAESDQIVEAMKAKNIPVTYVLFPDEGHGFARAENSKAFTAAAEGFLGTCLGGRVEPIGKDLTGSSITVPVGAESVPGLAEALRSHTQAIKQ</sequence>
<evidence type="ECO:0000256" key="3">
    <source>
        <dbReference type="SAM" id="SignalP"/>
    </source>
</evidence>
<keyword evidence="6" id="KW-1185">Reference proteome</keyword>
<reference evidence="5" key="1">
    <citation type="submission" date="2022-11" db="EMBL/GenBank/DDBJ databases">
        <title>Minimal conservation of predation-associated metabolite biosynthetic gene clusters underscores biosynthetic potential of Myxococcota including descriptions for ten novel species: Archangium lansinium sp. nov., Myxococcus landrumus sp. nov., Nannocystis bai.</title>
        <authorList>
            <person name="Ahearne A."/>
            <person name="Stevens C."/>
            <person name="Dowd S."/>
        </authorList>
    </citation>
    <scope>NUCLEOTIDE SEQUENCE</scope>
    <source>
        <strain evidence="5">Fl3</strain>
    </source>
</reference>
<dbReference type="Proteomes" id="UP001164459">
    <property type="component" value="Chromosome"/>
</dbReference>
<protein>
    <submittedName>
        <fullName evidence="5">S9 family peptidase</fullName>
    </submittedName>
</protein>
<feature type="compositionally biased region" description="Low complexity" evidence="2">
    <location>
        <begin position="21"/>
        <end position="44"/>
    </location>
</feature>
<dbReference type="InterPro" id="IPR029058">
    <property type="entry name" value="AB_hydrolase_fold"/>
</dbReference>
<feature type="region of interest" description="Disordered" evidence="2">
    <location>
        <begin position="18"/>
        <end position="51"/>
    </location>
</feature>
<dbReference type="Pfam" id="PF00326">
    <property type="entry name" value="Peptidase_S9"/>
    <property type="match status" value="1"/>
</dbReference>
<evidence type="ECO:0000313" key="6">
    <source>
        <dbReference type="Proteomes" id="UP001164459"/>
    </source>
</evidence>
<feature type="domain" description="Peptidase S9 prolyl oligopeptidase catalytic" evidence="4">
    <location>
        <begin position="456"/>
        <end position="666"/>
    </location>
</feature>
<gene>
    <name evidence="5" type="ORF">O0S08_16320</name>
</gene>
<dbReference type="Gene3D" id="2.120.10.30">
    <property type="entry name" value="TolB, C-terminal domain"/>
    <property type="match status" value="1"/>
</dbReference>
<keyword evidence="3" id="KW-0732">Signal</keyword>
<feature type="chain" id="PRO_5045386868" evidence="3">
    <location>
        <begin position="20"/>
        <end position="705"/>
    </location>
</feature>
<evidence type="ECO:0000259" key="4">
    <source>
        <dbReference type="Pfam" id="PF00326"/>
    </source>
</evidence>
<dbReference type="RefSeq" id="WP_269040077.1">
    <property type="nucleotide sequence ID" value="NZ_CP114040.1"/>
</dbReference>
<dbReference type="InterPro" id="IPR011042">
    <property type="entry name" value="6-blade_b-propeller_TolB-like"/>
</dbReference>
<proteinExistence type="predicted"/>
<dbReference type="PANTHER" id="PTHR42776:SF27">
    <property type="entry name" value="DIPEPTIDYL PEPTIDASE FAMILY MEMBER 6"/>
    <property type="match status" value="1"/>
</dbReference>
<dbReference type="SUPFAM" id="SSF53474">
    <property type="entry name" value="alpha/beta-Hydrolases"/>
    <property type="match status" value="1"/>
</dbReference>
<feature type="signal peptide" evidence="3">
    <location>
        <begin position="1"/>
        <end position="19"/>
    </location>
</feature>
<name>A0ABY7HEK4_9BACT</name>
<dbReference type="Gene3D" id="3.40.50.1820">
    <property type="entry name" value="alpha/beta hydrolase"/>
    <property type="match status" value="1"/>
</dbReference>
<evidence type="ECO:0000256" key="1">
    <source>
        <dbReference type="ARBA" id="ARBA00022801"/>
    </source>
</evidence>
<evidence type="ECO:0000256" key="2">
    <source>
        <dbReference type="SAM" id="MobiDB-lite"/>
    </source>
</evidence>
<dbReference type="EMBL" id="CP114040">
    <property type="protein sequence ID" value="WAS97710.1"/>
    <property type="molecule type" value="Genomic_DNA"/>
</dbReference>